<dbReference type="EMBL" id="UINC01033389">
    <property type="protein sequence ID" value="SVB22599.1"/>
    <property type="molecule type" value="Genomic_DNA"/>
</dbReference>
<reference evidence="2" key="1">
    <citation type="submission" date="2018-05" db="EMBL/GenBank/DDBJ databases">
        <authorList>
            <person name="Lanie J.A."/>
            <person name="Ng W.-L."/>
            <person name="Kazmierczak K.M."/>
            <person name="Andrzejewski T.M."/>
            <person name="Davidsen T.M."/>
            <person name="Wayne K.J."/>
            <person name="Tettelin H."/>
            <person name="Glass J.I."/>
            <person name="Rusch D."/>
            <person name="Podicherti R."/>
            <person name="Tsui H.-C.T."/>
            <person name="Winkler M.E."/>
        </authorList>
    </citation>
    <scope>NUCLEOTIDE SEQUENCE</scope>
</reference>
<organism evidence="2">
    <name type="scientific">marine metagenome</name>
    <dbReference type="NCBI Taxonomy" id="408172"/>
    <lineage>
        <taxon>unclassified sequences</taxon>
        <taxon>metagenomes</taxon>
        <taxon>ecological metagenomes</taxon>
    </lineage>
</organism>
<evidence type="ECO:0000259" key="1">
    <source>
        <dbReference type="Pfam" id="PF20094"/>
    </source>
</evidence>
<dbReference type="AlphaFoldDB" id="A0A382C9S9"/>
<feature type="non-terminal residue" evidence="2">
    <location>
        <position position="392"/>
    </location>
</feature>
<dbReference type="Pfam" id="PF20094">
    <property type="entry name" value="GWxTD_dom"/>
    <property type="match status" value="1"/>
</dbReference>
<gene>
    <name evidence="2" type="ORF">METZ01_LOCUS175453</name>
</gene>
<dbReference type="NCBIfam" id="TIGR04514">
    <property type="entry name" value="GWxTD_dom"/>
    <property type="match status" value="1"/>
</dbReference>
<proteinExistence type="predicted"/>
<evidence type="ECO:0000313" key="2">
    <source>
        <dbReference type="EMBL" id="SVB22599.1"/>
    </source>
</evidence>
<feature type="domain" description="GWxTD" evidence="1">
    <location>
        <begin position="52"/>
        <end position="134"/>
    </location>
</feature>
<accession>A0A382C9S9</accession>
<name>A0A382C9S9_9ZZZZ</name>
<sequence length="392" mass="43719">MLVGFGSFSGFGHPAQDWKDDEYPTTAGAALRFYEGWIDNWTHGPAEMFLTIEEREIWEGLEDTQQRKEFIKWFWDRRDPDGRQVGNKFKEAFYENVAESNRKYRGIPKGWRSDRGRVHVMFGESGYVSRRGSQSLFGRSGAEFEVWTYYNLGSNLAFRGVSGEFLVYFIETSIGRFEIYDFQWGPSVWDRNLRWAFDYTIDDSIVDPIMKFETGESSGAYVREIIDGTLSVQIPLETWGEVGKGGMVSVPVQVSLSDLLFQPDDGQFVASLETSLTVGRSDSIDDSVQVSEIWEIRLGEEELLAIGNGSLFSPVTVAVEPGTYQAKLKVLHPLPATEAEWDQLVEVTAEPSIAIVVGHASLPLDLSNDSAVGVIIADGVPFDSGGLLVIGA</sequence>
<dbReference type="InterPro" id="IPR030959">
    <property type="entry name" value="GWxTD_dom"/>
</dbReference>
<protein>
    <recommendedName>
        <fullName evidence="1">GWxTD domain-containing protein</fullName>
    </recommendedName>
</protein>